<evidence type="ECO:0000313" key="2">
    <source>
        <dbReference type="Proteomes" id="UP001143910"/>
    </source>
</evidence>
<accession>A0ACC1MSF9</accession>
<dbReference type="Proteomes" id="UP001143910">
    <property type="component" value="Unassembled WGS sequence"/>
</dbReference>
<sequence>MDTCHTSHAGHSRREHTGGYLPIEDYGMIGNMHTCALVGIDGSVDFMCWPDFDSPSVFCRLLDKEKGGHFNISPPPELGCTTKQQYLPASCILQTRSIHEDGVVDLMDFFPRPKSTQVVSRGSEQGGFREASSVLAELKKWLVRRVECVRGDLTIDVEIFPAFSYGQESHVTTIHQETQHPRAKESKVATFHSKDVKLQLDVVADSVNGNGPSITFTKQRRNGMLGEGLVARVEIKAGQSLSFILRNDIPDHVDEIINTGILDTQQHDTQVFWQNFIAQSRYQGRWMEVVSRSLMILKMLTYEPTGAIVAAPTFSVPEHIGGARNWDYRYSWVRDSSFTIYILLRLGFKAEANAYMGFIMERLQNRGPDEPLPIMFTIRGDADIPESTLDHLDGYRSSRPVRIGNGAAYHKQFDIYGELMDAIYLYNKYGKPVPWDLWVAVRELLDYVLTIKDEPDNSIWEVRNQRQHFTYSKIMLWVAFDRGLRLADKRCFPCPNRARWTEARDTLYEEIMTKGYNKELNCFVQSYENNTMLDSSILIAPLVFFIAPCDPRFTNTLDKILQPPEQGGLTSTGLVYRYDTELSDDGVGGREGAFSMCTFWLVEAMTRASIYEPKYRGLALNLFQNMLSFSNHLSMFSEEIARSGEQLGNTPQAFSHLALISAAFNLNRAVTGWVPE</sequence>
<name>A0ACC1MSF9_9HYPO</name>
<evidence type="ECO:0000313" key="1">
    <source>
        <dbReference type="EMBL" id="KAJ2969619.1"/>
    </source>
</evidence>
<gene>
    <name evidence="1" type="ORF">NQ176_g8569</name>
</gene>
<organism evidence="1 2">
    <name type="scientific">Zarea fungicola</name>
    <dbReference type="NCBI Taxonomy" id="93591"/>
    <lineage>
        <taxon>Eukaryota</taxon>
        <taxon>Fungi</taxon>
        <taxon>Dikarya</taxon>
        <taxon>Ascomycota</taxon>
        <taxon>Pezizomycotina</taxon>
        <taxon>Sordariomycetes</taxon>
        <taxon>Hypocreomycetidae</taxon>
        <taxon>Hypocreales</taxon>
        <taxon>Cordycipitaceae</taxon>
        <taxon>Zarea</taxon>
    </lineage>
</organism>
<proteinExistence type="predicted"/>
<reference evidence="1" key="1">
    <citation type="submission" date="2022-08" db="EMBL/GenBank/DDBJ databases">
        <title>Genome Sequence of Lecanicillium fungicola.</title>
        <authorList>
            <person name="Buettner E."/>
        </authorList>
    </citation>
    <scope>NUCLEOTIDE SEQUENCE</scope>
    <source>
        <strain evidence="1">Babe33</strain>
    </source>
</reference>
<keyword evidence="2" id="KW-1185">Reference proteome</keyword>
<comment type="caution">
    <text evidence="1">The sequence shown here is derived from an EMBL/GenBank/DDBJ whole genome shotgun (WGS) entry which is preliminary data.</text>
</comment>
<dbReference type="EMBL" id="JANJQO010001705">
    <property type="protein sequence ID" value="KAJ2969619.1"/>
    <property type="molecule type" value="Genomic_DNA"/>
</dbReference>
<protein>
    <submittedName>
        <fullName evidence="1">Uncharacterized protein</fullName>
    </submittedName>
</protein>